<keyword evidence="10" id="KW-0732">Signal</keyword>
<proteinExistence type="inferred from homology"/>
<evidence type="ECO:0000256" key="3">
    <source>
        <dbReference type="ARBA" id="ARBA00022452"/>
    </source>
</evidence>
<keyword evidence="4 8" id="KW-0812">Transmembrane</keyword>
<evidence type="ECO:0000256" key="10">
    <source>
        <dbReference type="SAM" id="SignalP"/>
    </source>
</evidence>
<dbReference type="Gene3D" id="2.170.130.10">
    <property type="entry name" value="TonB-dependent receptor, plug domain"/>
    <property type="match status" value="1"/>
</dbReference>
<keyword evidence="3 8" id="KW-1134">Transmembrane beta strand</keyword>
<comment type="similarity">
    <text evidence="8 9">Belongs to the TonB-dependent receptor family.</text>
</comment>
<feature type="signal peptide" evidence="10">
    <location>
        <begin position="1"/>
        <end position="26"/>
    </location>
</feature>
<dbReference type="Gene3D" id="2.40.170.20">
    <property type="entry name" value="TonB-dependent receptor, beta-barrel domain"/>
    <property type="match status" value="1"/>
</dbReference>
<dbReference type="Pfam" id="PF00593">
    <property type="entry name" value="TonB_dep_Rec_b-barrel"/>
    <property type="match status" value="1"/>
</dbReference>
<feature type="domain" description="TonB-dependent receptor plug" evidence="12">
    <location>
        <begin position="60"/>
        <end position="169"/>
    </location>
</feature>
<feature type="domain" description="TonB-dependent receptor-like beta-barrel" evidence="11">
    <location>
        <begin position="380"/>
        <end position="844"/>
    </location>
</feature>
<keyword evidence="13" id="KW-0675">Receptor</keyword>
<reference evidence="14" key="1">
    <citation type="journal article" date="2019" name="Int. J. Syst. Evol. Microbiol.">
        <title>The Global Catalogue of Microorganisms (GCM) 10K type strain sequencing project: providing services to taxonomists for standard genome sequencing and annotation.</title>
        <authorList>
            <consortium name="The Broad Institute Genomics Platform"/>
            <consortium name="The Broad Institute Genome Sequencing Center for Infectious Disease"/>
            <person name="Wu L."/>
            <person name="Ma J."/>
        </authorList>
    </citation>
    <scope>NUCLEOTIDE SEQUENCE [LARGE SCALE GENOMIC DNA]</scope>
    <source>
        <strain evidence="14">KCTC 23723</strain>
    </source>
</reference>
<dbReference type="PANTHER" id="PTHR47234:SF2">
    <property type="entry name" value="TONB-DEPENDENT RECEPTOR"/>
    <property type="match status" value="1"/>
</dbReference>
<keyword evidence="6 8" id="KW-0472">Membrane</keyword>
<evidence type="ECO:0000256" key="9">
    <source>
        <dbReference type="RuleBase" id="RU003357"/>
    </source>
</evidence>
<dbReference type="RefSeq" id="WP_189479921.1">
    <property type="nucleotide sequence ID" value="NZ_BMYR01000001.1"/>
</dbReference>
<evidence type="ECO:0000256" key="2">
    <source>
        <dbReference type="ARBA" id="ARBA00022448"/>
    </source>
</evidence>
<organism evidence="13 14">
    <name type="scientific">Alishewanella tabrizica</name>
    <dbReference type="NCBI Taxonomy" id="671278"/>
    <lineage>
        <taxon>Bacteria</taxon>
        <taxon>Pseudomonadati</taxon>
        <taxon>Pseudomonadota</taxon>
        <taxon>Gammaproteobacteria</taxon>
        <taxon>Alteromonadales</taxon>
        <taxon>Alteromonadaceae</taxon>
        <taxon>Alishewanella</taxon>
    </lineage>
</organism>
<accession>A0ABQ2WDI1</accession>
<dbReference type="InterPro" id="IPR000531">
    <property type="entry name" value="Beta-barrel_TonB"/>
</dbReference>
<dbReference type="SUPFAM" id="SSF56935">
    <property type="entry name" value="Porins"/>
    <property type="match status" value="1"/>
</dbReference>
<evidence type="ECO:0000313" key="14">
    <source>
        <dbReference type="Proteomes" id="UP000634667"/>
    </source>
</evidence>
<evidence type="ECO:0000256" key="7">
    <source>
        <dbReference type="ARBA" id="ARBA00023237"/>
    </source>
</evidence>
<keyword evidence="7 8" id="KW-0998">Cell outer membrane</keyword>
<evidence type="ECO:0000256" key="4">
    <source>
        <dbReference type="ARBA" id="ARBA00022692"/>
    </source>
</evidence>
<evidence type="ECO:0000259" key="11">
    <source>
        <dbReference type="Pfam" id="PF00593"/>
    </source>
</evidence>
<evidence type="ECO:0000256" key="1">
    <source>
        <dbReference type="ARBA" id="ARBA00004571"/>
    </source>
</evidence>
<keyword evidence="14" id="KW-1185">Reference proteome</keyword>
<evidence type="ECO:0000259" key="12">
    <source>
        <dbReference type="Pfam" id="PF07715"/>
    </source>
</evidence>
<dbReference type="InterPro" id="IPR037066">
    <property type="entry name" value="Plug_dom_sf"/>
</dbReference>
<keyword evidence="5 9" id="KW-0798">TonB box</keyword>
<dbReference type="InterPro" id="IPR012910">
    <property type="entry name" value="Plug_dom"/>
</dbReference>
<comment type="caution">
    <text evidence="13">The sequence shown here is derived from an EMBL/GenBank/DDBJ whole genome shotgun (WGS) entry which is preliminary data.</text>
</comment>
<evidence type="ECO:0000313" key="13">
    <source>
        <dbReference type="EMBL" id="GGW51181.1"/>
    </source>
</evidence>
<dbReference type="PANTHER" id="PTHR47234">
    <property type="match status" value="1"/>
</dbReference>
<dbReference type="PROSITE" id="PS52016">
    <property type="entry name" value="TONB_DEPENDENT_REC_3"/>
    <property type="match status" value="1"/>
</dbReference>
<comment type="subcellular location">
    <subcellularLocation>
        <location evidence="1 8">Cell outer membrane</location>
        <topology evidence="1 8">Multi-pass membrane protein</topology>
    </subcellularLocation>
</comment>
<dbReference type="InterPro" id="IPR039426">
    <property type="entry name" value="TonB-dep_rcpt-like"/>
</dbReference>
<dbReference type="CDD" id="cd01347">
    <property type="entry name" value="ligand_gated_channel"/>
    <property type="match status" value="1"/>
</dbReference>
<dbReference type="Proteomes" id="UP000634667">
    <property type="component" value="Unassembled WGS sequence"/>
</dbReference>
<evidence type="ECO:0000256" key="8">
    <source>
        <dbReference type="PROSITE-ProRule" id="PRU01360"/>
    </source>
</evidence>
<protein>
    <submittedName>
        <fullName evidence="13">TonB-dependent receptor</fullName>
    </submittedName>
</protein>
<dbReference type="InterPro" id="IPR036942">
    <property type="entry name" value="Beta-barrel_TonB_sf"/>
</dbReference>
<dbReference type="EMBL" id="BMYR01000001">
    <property type="protein sequence ID" value="GGW51181.1"/>
    <property type="molecule type" value="Genomic_DNA"/>
</dbReference>
<evidence type="ECO:0000256" key="5">
    <source>
        <dbReference type="ARBA" id="ARBA00023077"/>
    </source>
</evidence>
<keyword evidence="2 8" id="KW-0813">Transport</keyword>
<gene>
    <name evidence="13" type="ORF">GCM10008111_03920</name>
</gene>
<name>A0ABQ2WDI1_9ALTE</name>
<evidence type="ECO:0000256" key="6">
    <source>
        <dbReference type="ARBA" id="ARBA00023136"/>
    </source>
</evidence>
<sequence length="881" mass="94829">MYSNNKLSKAVRLAIAFGAASTFTGAAIAQQAAQDDESTAKVERIEVTGSRIKRTDLEGAVPVTVIDRAAIDFSGQTSVSDLIRNISFNSSGSFRPQSGSSAQGISQVNLRGLGSERSLILVDGRRLPKSPSTGNSQDLNSIPMAAVERIEILSDGASAVYGSDAIAGVINIITKKDFNGVELRLGQASVSLPSEGGDREEGSAVFGASSGKSSVIGGVSWNERDIIFERHYPWVQPGVSSFGNNWQLASGGFRSITSAATCDGLQNFFSTASGLCAYNFNATNANEASTGNTSGFLKAEYDINDDWKVFSHTLVSKTKSFGRYAPSLNDAGEARFIAANSINNPTNPASPFFDAANGPNRQVLYRHRFAALGNRDNQVDNWSTDFLIGAEGQIGGAIVDFGVRKSKSKTYEIGRNYLMGSNARRAVDNGTYRLDDPFGARFTTPGEISAYTALLNSLKVTTSRIGVFDQEEAFASVSFDAFELPSGMVQMVAGTEYRKETYADIYDSLSEAGQVGGSAGNSAGGSRDLKSAYVEALVPIVDGLELSFAGRYDKYSDYGNDFSPKVALRWEAAEGLVFRGSYGEGLVFRGSYGEGFRAPTLDILTQQPQPGNPGVNDPATCINFGQAANCNVQVQAITIANPEISSESSKQLSLGSAWQPTDWLNLSVDYYDIKITNLIRFFGAGTILQREQTGQALPPGIGLTRFPSGGIELITQGNSNEGEWAISGLDFNINTNFDFGNFGRLNQTLQLSHRLDSKIDGGRNTVMDPGEPRQRGVFSNVYAFGDVDVAWNINYIGSQFADVEAVAGGAIERSGHFPTWITHDLQLSYSLPTNTKLIVGANNVFEKEPVLGTDPTFSRSYNFDLYDAYGRVLYFRISQSF</sequence>
<feature type="chain" id="PRO_5046572475" evidence="10">
    <location>
        <begin position="27"/>
        <end position="881"/>
    </location>
</feature>
<dbReference type="Pfam" id="PF07715">
    <property type="entry name" value="Plug"/>
    <property type="match status" value="1"/>
</dbReference>